<keyword evidence="1" id="KW-0812">Transmembrane</keyword>
<organism evidence="2">
    <name type="scientific">Rhipicephalus pulchellus</name>
    <name type="common">Yellow backed tick</name>
    <name type="synonym">Dermacentor pulchellus</name>
    <dbReference type="NCBI Taxonomy" id="72859"/>
    <lineage>
        <taxon>Eukaryota</taxon>
        <taxon>Metazoa</taxon>
        <taxon>Ecdysozoa</taxon>
        <taxon>Arthropoda</taxon>
        <taxon>Chelicerata</taxon>
        <taxon>Arachnida</taxon>
        <taxon>Acari</taxon>
        <taxon>Parasitiformes</taxon>
        <taxon>Ixodida</taxon>
        <taxon>Ixodoidea</taxon>
        <taxon>Ixodidae</taxon>
        <taxon>Rhipicephalinae</taxon>
        <taxon>Rhipicephalus</taxon>
        <taxon>Rhipicephalus</taxon>
    </lineage>
</organism>
<dbReference type="AlphaFoldDB" id="L7MMY8"/>
<evidence type="ECO:0000256" key="1">
    <source>
        <dbReference type="SAM" id="Phobius"/>
    </source>
</evidence>
<protein>
    <submittedName>
        <fullName evidence="2">Putative secreted peptide</fullName>
    </submittedName>
</protein>
<feature type="non-terminal residue" evidence="2">
    <location>
        <position position="134"/>
    </location>
</feature>
<dbReference type="Gene3D" id="2.40.128.20">
    <property type="match status" value="1"/>
</dbReference>
<dbReference type="InterPro" id="IPR012674">
    <property type="entry name" value="Calycin"/>
</dbReference>
<dbReference type="EMBL" id="GACK01000035">
    <property type="protein sequence ID" value="JAA64999.1"/>
    <property type="molecule type" value="mRNA"/>
</dbReference>
<keyword evidence="1" id="KW-0472">Membrane</keyword>
<evidence type="ECO:0000313" key="2">
    <source>
        <dbReference type="EMBL" id="JAA64999.1"/>
    </source>
</evidence>
<accession>L7MMY8</accession>
<name>L7MMY8_RHIPC</name>
<reference evidence="2" key="2">
    <citation type="journal article" date="2015" name="J. Proteomics">
        <title>Sexual differences in the sialomes of the zebra tick, Rhipicephalus pulchellus.</title>
        <authorList>
            <person name="Tan A.W."/>
            <person name="Francischetti I.M."/>
            <person name="Slovak M."/>
            <person name="Kini R.M."/>
            <person name="Ribeiro J.M."/>
        </authorList>
    </citation>
    <scope>NUCLEOTIDE SEQUENCE</scope>
    <source>
        <tissue evidence="2">Salivary gland</tissue>
    </source>
</reference>
<keyword evidence="1" id="KW-1133">Transmembrane helix</keyword>
<feature type="transmembrane region" description="Helical" evidence="1">
    <location>
        <begin position="6"/>
        <end position="26"/>
    </location>
</feature>
<proteinExistence type="evidence at transcript level"/>
<sequence length="134" mass="15800">MKLHLYFRLTLCVFGFFITYTTGYYLHMPATENGTIYLVGYSSSLHKSKYECIKSTYQGKQDGWVNRTLHYKEIIEDEEVFMYFYFQLQIEPSGIIVKLQGTGNLTQFTGEEMRYLIRYSDKKSFVLSSLIENT</sequence>
<reference evidence="2" key="1">
    <citation type="submission" date="2012-11" db="EMBL/GenBank/DDBJ databases">
        <authorList>
            <person name="Lucero-Rivera Y.E."/>
            <person name="Tovar-Ramirez D."/>
        </authorList>
    </citation>
    <scope>NUCLEOTIDE SEQUENCE</scope>
    <source>
        <tissue evidence="2">Salivary gland</tissue>
    </source>
</reference>